<feature type="domain" description="Lipid-binding serum glycoprotein N-terminal" evidence="1">
    <location>
        <begin position="699"/>
        <end position="778"/>
    </location>
</feature>
<dbReference type="InterPro" id="IPR017942">
    <property type="entry name" value="Lipid-bd_serum_glycop_N"/>
</dbReference>
<dbReference type="GO" id="GO:0003676">
    <property type="term" value="F:nucleic acid binding"/>
    <property type="evidence" value="ECO:0007669"/>
    <property type="project" value="InterPro"/>
</dbReference>
<dbReference type="STRING" id="174720.A0A0N5BSD6"/>
<dbReference type="InterPro" id="IPR036397">
    <property type="entry name" value="RNaseH_sf"/>
</dbReference>
<dbReference type="Gene3D" id="3.15.10.10">
    <property type="entry name" value="Bactericidal permeability-increasing protein, domain 1"/>
    <property type="match status" value="1"/>
</dbReference>
<dbReference type="PANTHER" id="PTHR10504">
    <property type="entry name" value="BACTERICIDAL PERMEABILITY-INCREASING BPI PROTEIN-RELATED"/>
    <property type="match status" value="1"/>
</dbReference>
<dbReference type="GO" id="GO:0005615">
    <property type="term" value="C:extracellular space"/>
    <property type="evidence" value="ECO:0007669"/>
    <property type="project" value="TreeGrafter"/>
</dbReference>
<dbReference type="SUPFAM" id="SSF55394">
    <property type="entry name" value="Bactericidal permeability-increasing protein, BPI"/>
    <property type="match status" value="1"/>
</dbReference>
<evidence type="ECO:0000313" key="2">
    <source>
        <dbReference type="Proteomes" id="UP000046392"/>
    </source>
</evidence>
<dbReference type="Pfam" id="PF01273">
    <property type="entry name" value="LBP_BPI_CETP"/>
    <property type="match status" value="1"/>
</dbReference>
<evidence type="ECO:0000313" key="3">
    <source>
        <dbReference type="WBParaSite" id="SPAL_0000877900.1"/>
    </source>
</evidence>
<organism evidence="2 3">
    <name type="scientific">Strongyloides papillosus</name>
    <name type="common">Intestinal threadworm</name>
    <dbReference type="NCBI Taxonomy" id="174720"/>
    <lineage>
        <taxon>Eukaryota</taxon>
        <taxon>Metazoa</taxon>
        <taxon>Ecdysozoa</taxon>
        <taxon>Nematoda</taxon>
        <taxon>Chromadorea</taxon>
        <taxon>Rhabditida</taxon>
        <taxon>Tylenchina</taxon>
        <taxon>Panagrolaimomorpha</taxon>
        <taxon>Strongyloidoidea</taxon>
        <taxon>Strongyloididae</taxon>
        <taxon>Strongyloides</taxon>
    </lineage>
</organism>
<dbReference type="InterPro" id="IPR032942">
    <property type="entry name" value="BPI/LBP/Plunc"/>
</dbReference>
<dbReference type="AlphaFoldDB" id="A0A0N5BSD6"/>
<proteinExistence type="predicted"/>
<dbReference type="InterPro" id="IPR017943">
    <property type="entry name" value="Bactericidal_perm-incr_a/b_dom"/>
</dbReference>
<name>A0A0N5BSD6_STREA</name>
<dbReference type="WBParaSite" id="SPAL_0000877900.1">
    <property type="protein sequence ID" value="SPAL_0000877900.1"/>
    <property type="gene ID" value="SPAL_0000877900"/>
</dbReference>
<dbReference type="Gene3D" id="3.30.420.10">
    <property type="entry name" value="Ribonuclease H-like superfamily/Ribonuclease H"/>
    <property type="match status" value="1"/>
</dbReference>
<dbReference type="Proteomes" id="UP000046392">
    <property type="component" value="Unplaced"/>
</dbReference>
<keyword evidence="2" id="KW-1185">Reference proteome</keyword>
<dbReference type="PANTHER" id="PTHR10504:SF131">
    <property type="entry name" value="BPI2 DOMAIN-CONTAINING PROTEIN"/>
    <property type="match status" value="1"/>
</dbReference>
<evidence type="ECO:0000259" key="1">
    <source>
        <dbReference type="Pfam" id="PF01273"/>
    </source>
</evidence>
<dbReference type="GO" id="GO:0008289">
    <property type="term" value="F:lipid binding"/>
    <property type="evidence" value="ECO:0007669"/>
    <property type="project" value="InterPro"/>
</dbReference>
<accession>A0A0N5BSD6</accession>
<sequence length="824" mass="93310">KMTYHFTLAVTKYSHTETSRKFSAFLSQIRDAFSIDGVTDENIKFPLLRSRLDDKTREMIPTTKPDETFEQYLIRLAAIFDDTLITNDLETQYSFFKLNFSSDKFEETLREFVQLHETIYRDLPAELNFQSFRRRLLDLLTPKPNLFKVILNSTATTNPTLVTTLVHFFKANGLLHKHSLDTCISTMDNYIPASLYTKQEHISSPNTFTVKKEVNNTSTTTVQSSPIIIRQTTTNNVSSKTIVDPDSNAIYIDPKVKNQIILSNVLESINQISSNVQTTTNNVSSKTIMDPDSNAIYIDPKVKNQIILSNVLESINQISSNGHPHSTIPAQHPTIKSLDGHSYASNTSFDNPTKALDPENTLRDDSLQKYLPITHHNDYEMVNGKIETPKQTFLIILSNVLESINQISSNGHPHSTIPAQNSTIKFLDGHSYASNTGFDNPTKALYPENTLRDDSLQKYLPITHHNDYEMVNGKIETPKQTFFSETDSKTTYGYKSSNQLADSISLFFPSKTFLQKKRVRFKTTQSLHYKIDQLDSSEAFVFKIPTSQQLLFDAAKNNTPREGVYLKRRGNDVVTSKNQIILNSLEETSKENKHIIPFTDIVTKYRIAAPLPDTTSSTIMNVITSIIQTLGPMKSLHTDNTAYLKKNPQENSNQNSLIPVNYHLFLLIRKSTRNLKVKDEGVRYIHKYLLTRIRFIHVSKSETVDVTIGSTSVDASLGISSLNGHPNLSNSGCTANFGVFDIKFHGSLLDDIIDLFRKEIEKHFKGKIEEVICQEIEKVESDQGNKILGSFPLDVGLTGTLEGFHIDYASHQIQNHRQLALQFQ</sequence>
<reference evidence="3" key="1">
    <citation type="submission" date="2017-02" db="UniProtKB">
        <authorList>
            <consortium name="WormBaseParasite"/>
        </authorList>
    </citation>
    <scope>IDENTIFICATION</scope>
</reference>
<protein>
    <submittedName>
        <fullName evidence="3">BPI1 domain-containing protein</fullName>
    </submittedName>
</protein>